<name>E3SLL5_9CAUD</name>
<dbReference type="EMBL" id="GU071098">
    <property type="protein sequence ID" value="ADO98363.1"/>
    <property type="molecule type" value="Genomic_DNA"/>
</dbReference>
<evidence type="ECO:0000313" key="1">
    <source>
        <dbReference type="EMBL" id="ADO98363.1"/>
    </source>
</evidence>
<evidence type="ECO:0000313" key="2">
    <source>
        <dbReference type="Proteomes" id="UP000006527"/>
    </source>
</evidence>
<dbReference type="GeneID" id="10328867"/>
<dbReference type="Proteomes" id="UP000006527">
    <property type="component" value="Segment"/>
</dbReference>
<reference evidence="1 2" key="1">
    <citation type="journal article" date="2010" name="Environ. Microbiol.">
        <title>Genomic analysis of oceanic cyanobacterial myoviruses compared with T4-like myoviruses from diverse hosts and environments.</title>
        <authorList>
            <person name="Sullivan M.B."/>
            <person name="Huang K.H."/>
            <person name="Ignacio-Espinoza J.C."/>
            <person name="Berlin A.M."/>
            <person name="Kelly L."/>
            <person name="Weigele P.R."/>
            <person name="DeFrancesco A.S."/>
            <person name="Kern S.E."/>
            <person name="Thompson L.R."/>
            <person name="Young S."/>
            <person name="Yandava C."/>
            <person name="Fu R."/>
            <person name="Krastins B."/>
            <person name="Chase M."/>
            <person name="Sarracino D."/>
            <person name="Osburne M.S."/>
            <person name="Henn M.R."/>
            <person name="Chisholm S.W."/>
        </authorList>
    </citation>
    <scope>NUCLEOTIDE SEQUENCE [LARGE SCALE GENOMIC DNA]</scope>
    <source>
        <strain evidence="1">8109-3</strain>
    </source>
</reference>
<sequence length="45" mass="5013">MNLDVFPLLKKIVSSIGVKTGEILFLLQMLVRTTSTESKRSMLSS</sequence>
<proteinExistence type="predicted"/>
<gene>
    <name evidence="1" type="ORF">SSSM7_302</name>
</gene>
<dbReference type="RefSeq" id="YP_004324350.1">
    <property type="nucleotide sequence ID" value="NC_015287.1"/>
</dbReference>
<dbReference type="KEGG" id="vg:10328867"/>
<keyword evidence="2" id="KW-1185">Reference proteome</keyword>
<accession>E3SLL5</accession>
<protein>
    <submittedName>
        <fullName evidence="1">Uncharacterized protein</fullName>
    </submittedName>
</protein>
<organism evidence="1 2">
    <name type="scientific">Synechococcus phage S-SSM7</name>
    <dbReference type="NCBI Taxonomy" id="445686"/>
    <lineage>
        <taxon>Viruses</taxon>
        <taxon>Duplodnaviria</taxon>
        <taxon>Heunggongvirae</taxon>
        <taxon>Uroviricota</taxon>
        <taxon>Caudoviricetes</taxon>
        <taxon>Pantevenvirales</taxon>
        <taxon>Kyanoviridae</taxon>
        <taxon>Lipsvirus</taxon>
        <taxon>Lipsvirus ssm7</taxon>
    </lineage>
</organism>